<accession>A0A9Q0FT84</accession>
<reference evidence="1" key="1">
    <citation type="submission" date="2022-02" db="EMBL/GenBank/DDBJ databases">
        <authorList>
            <person name="Henning P.M."/>
            <person name="McCubbin A.G."/>
            <person name="Shore J.S."/>
        </authorList>
    </citation>
    <scope>NUCLEOTIDE SEQUENCE</scope>
    <source>
        <strain evidence="1">F60SS</strain>
        <tissue evidence="1">Leaves</tissue>
    </source>
</reference>
<evidence type="ECO:0000313" key="1">
    <source>
        <dbReference type="EMBL" id="KAJ4837191.1"/>
    </source>
</evidence>
<dbReference type="Proteomes" id="UP001141552">
    <property type="component" value="Unassembled WGS sequence"/>
</dbReference>
<keyword evidence="2" id="KW-1185">Reference proteome</keyword>
<reference evidence="1" key="2">
    <citation type="journal article" date="2023" name="Plants (Basel)">
        <title>Annotation of the Turnera subulata (Passifloraceae) Draft Genome Reveals the S-Locus Evolved after the Divergence of Turneroideae from Passifloroideae in a Stepwise Manner.</title>
        <authorList>
            <person name="Henning P.M."/>
            <person name="Roalson E.H."/>
            <person name="Mir W."/>
            <person name="McCubbin A.G."/>
            <person name="Shore J.S."/>
        </authorList>
    </citation>
    <scope>NUCLEOTIDE SEQUENCE</scope>
    <source>
        <strain evidence="1">F60SS</strain>
    </source>
</reference>
<sequence>DAVGFFSTPLTQIAGNIQESSYQVDYLNYLTSIDLSSAKSMSASQNDTQTDRCGKIRCAVLLSSRAEAGGTNQFLFGGRQSGFIQISPTMEGPWTSVRLHYAAPAACWRLGN</sequence>
<name>A0A9Q0FT84_9ROSI</name>
<dbReference type="EMBL" id="JAKUCV010003908">
    <property type="protein sequence ID" value="KAJ4837191.1"/>
    <property type="molecule type" value="Genomic_DNA"/>
</dbReference>
<gene>
    <name evidence="1" type="ORF">Tsubulata_030090</name>
</gene>
<dbReference type="OrthoDB" id="1747010at2759"/>
<comment type="caution">
    <text evidence="1">The sequence shown here is derived from an EMBL/GenBank/DDBJ whole genome shotgun (WGS) entry which is preliminary data.</text>
</comment>
<feature type="non-terminal residue" evidence="1">
    <location>
        <position position="1"/>
    </location>
</feature>
<feature type="non-terminal residue" evidence="1">
    <location>
        <position position="112"/>
    </location>
</feature>
<protein>
    <submittedName>
        <fullName evidence="1">Uncharacterized protein</fullName>
    </submittedName>
</protein>
<proteinExistence type="predicted"/>
<evidence type="ECO:0000313" key="2">
    <source>
        <dbReference type="Proteomes" id="UP001141552"/>
    </source>
</evidence>
<dbReference type="AlphaFoldDB" id="A0A9Q0FT84"/>
<organism evidence="1 2">
    <name type="scientific">Turnera subulata</name>
    <dbReference type="NCBI Taxonomy" id="218843"/>
    <lineage>
        <taxon>Eukaryota</taxon>
        <taxon>Viridiplantae</taxon>
        <taxon>Streptophyta</taxon>
        <taxon>Embryophyta</taxon>
        <taxon>Tracheophyta</taxon>
        <taxon>Spermatophyta</taxon>
        <taxon>Magnoliopsida</taxon>
        <taxon>eudicotyledons</taxon>
        <taxon>Gunneridae</taxon>
        <taxon>Pentapetalae</taxon>
        <taxon>rosids</taxon>
        <taxon>fabids</taxon>
        <taxon>Malpighiales</taxon>
        <taxon>Passifloraceae</taxon>
        <taxon>Turnera</taxon>
    </lineage>
</organism>